<evidence type="ECO:0000256" key="12">
    <source>
        <dbReference type="SAM" id="MobiDB-lite"/>
    </source>
</evidence>
<feature type="region of interest" description="Disordered" evidence="12">
    <location>
        <begin position="1"/>
        <end position="49"/>
    </location>
</feature>
<keyword evidence="6 11" id="KW-0408">Iron</keyword>
<dbReference type="AlphaFoldDB" id="A0A6G1SID4"/>
<evidence type="ECO:0000256" key="10">
    <source>
        <dbReference type="ARBA" id="ARBA00023944"/>
    </source>
</evidence>
<dbReference type="EC" id="4.4.1.17" evidence="11"/>
<dbReference type="GO" id="GO:0046872">
    <property type="term" value="F:metal ion binding"/>
    <property type="evidence" value="ECO:0007669"/>
    <property type="project" value="UniProtKB-KW"/>
</dbReference>
<evidence type="ECO:0000256" key="1">
    <source>
        <dbReference type="ARBA" id="ARBA00004273"/>
    </source>
</evidence>
<dbReference type="Pfam" id="PF01265">
    <property type="entry name" value="Cyto_heme_lyase"/>
    <property type="match status" value="1"/>
</dbReference>
<evidence type="ECO:0000256" key="5">
    <source>
        <dbReference type="ARBA" id="ARBA00022792"/>
    </source>
</evidence>
<dbReference type="PROSITE" id="PS00821">
    <property type="entry name" value="CYTO_HEME_LYASE_1"/>
    <property type="match status" value="1"/>
</dbReference>
<comment type="function">
    <text evidence="11">Lyase that catalyzes the covalent linking of the heme group to the cytochrome C apoprotein to produce the mature functional cytochrome.</text>
</comment>
<comment type="subcellular location">
    <subcellularLocation>
        <location evidence="1 11">Mitochondrion inner membrane</location>
    </subcellularLocation>
</comment>
<evidence type="ECO:0000313" key="13">
    <source>
        <dbReference type="EMBL" id="MDE50168.1"/>
    </source>
</evidence>
<name>A0A6G1SID4_9ACAR</name>
<keyword evidence="5 11" id="KW-0999">Mitochondrion inner membrane</keyword>
<reference evidence="13" key="1">
    <citation type="submission" date="2018-10" db="EMBL/GenBank/DDBJ databases">
        <title>Transcriptome assembly of Aceria tosichella (Wheat curl mite) Type 2.</title>
        <authorList>
            <person name="Scully E.D."/>
            <person name="Geib S.M."/>
            <person name="Palmer N.A."/>
            <person name="Gupta A.K."/>
            <person name="Sarath G."/>
            <person name="Tatineni S."/>
        </authorList>
    </citation>
    <scope>NUCLEOTIDE SEQUENCE</scope>
    <source>
        <strain evidence="13">LincolnNE</strain>
    </source>
</reference>
<dbReference type="GO" id="GO:0004408">
    <property type="term" value="F:holocytochrome-c synthase activity"/>
    <property type="evidence" value="ECO:0007669"/>
    <property type="project" value="UniProtKB-EC"/>
</dbReference>
<keyword evidence="9 11" id="KW-0456">Lyase</keyword>
<feature type="compositionally biased region" description="Basic and acidic residues" evidence="12">
    <location>
        <begin position="1"/>
        <end position="10"/>
    </location>
</feature>
<organism evidence="13">
    <name type="scientific">Aceria tosichella</name>
    <name type="common">wheat curl mite</name>
    <dbReference type="NCBI Taxonomy" id="561515"/>
    <lineage>
        <taxon>Eukaryota</taxon>
        <taxon>Metazoa</taxon>
        <taxon>Ecdysozoa</taxon>
        <taxon>Arthropoda</taxon>
        <taxon>Chelicerata</taxon>
        <taxon>Arachnida</taxon>
        <taxon>Acari</taxon>
        <taxon>Acariformes</taxon>
        <taxon>Trombidiformes</taxon>
        <taxon>Prostigmata</taxon>
        <taxon>Eupodina</taxon>
        <taxon>Eriophyoidea</taxon>
        <taxon>Eriophyidae</taxon>
        <taxon>Eriophyinae</taxon>
        <taxon>Aceriini</taxon>
        <taxon>Aceria</taxon>
    </lineage>
</organism>
<keyword evidence="8 11" id="KW-0472">Membrane</keyword>
<sequence length="229" mass="26540">MSCPRKDKSNELNPNNQCPLEARQSPHPEQPFKLSTDRKVSSIPKADGSGNWEYPSEQMFWNAMIRKGWNWKDHVEGKDPQYEGKQGEDAKFHGKDMSNIIKIHNANNETAWQEILKWERALHYSECPIGPKLKSFSGDAQKFTPRARIRQFLGYELPFDRHDWIVDRCGKEVHYVIDYYEGDVNAKTGEFALLDVRPAMDSPGNIWDRMRVAWKRMAANLAPSEKSQS</sequence>
<evidence type="ECO:0000256" key="8">
    <source>
        <dbReference type="ARBA" id="ARBA00023136"/>
    </source>
</evidence>
<dbReference type="EMBL" id="GGYP01005397">
    <property type="protein sequence ID" value="MDE50168.1"/>
    <property type="molecule type" value="Transcribed_RNA"/>
</dbReference>
<dbReference type="PROSITE" id="PS00822">
    <property type="entry name" value="CYTO_HEME_LYASE_2"/>
    <property type="match status" value="1"/>
</dbReference>
<keyword evidence="7 11" id="KW-0496">Mitochondrion</keyword>
<dbReference type="InterPro" id="IPR000511">
    <property type="entry name" value="Holocyt_c/c1_synthase"/>
</dbReference>
<evidence type="ECO:0000256" key="6">
    <source>
        <dbReference type="ARBA" id="ARBA00023004"/>
    </source>
</evidence>
<evidence type="ECO:0000256" key="7">
    <source>
        <dbReference type="ARBA" id="ARBA00023128"/>
    </source>
</evidence>
<dbReference type="PANTHER" id="PTHR12743">
    <property type="entry name" value="CYTOCHROME C1 HEME LYASE"/>
    <property type="match status" value="1"/>
</dbReference>
<evidence type="ECO:0000256" key="2">
    <source>
        <dbReference type="ARBA" id="ARBA00007255"/>
    </source>
</evidence>
<dbReference type="GO" id="GO:0005743">
    <property type="term" value="C:mitochondrial inner membrane"/>
    <property type="evidence" value="ECO:0007669"/>
    <property type="project" value="UniProtKB-SubCell"/>
</dbReference>
<comment type="catalytic activity">
    <reaction evidence="10">
        <text>holo-[cytochrome c] = apo-[cytochrome c] + heme b</text>
        <dbReference type="Rhea" id="RHEA:22648"/>
        <dbReference type="Rhea" id="RHEA-COMP:10725"/>
        <dbReference type="Rhea" id="RHEA-COMP:10726"/>
        <dbReference type="ChEBI" id="CHEBI:29950"/>
        <dbReference type="ChEBI" id="CHEBI:60344"/>
        <dbReference type="ChEBI" id="CHEBI:83739"/>
        <dbReference type="EC" id="4.4.1.17"/>
    </reaction>
    <physiologicalReaction direction="right-to-left" evidence="10">
        <dbReference type="Rhea" id="RHEA:22650"/>
    </physiologicalReaction>
</comment>
<gene>
    <name evidence="13" type="primary">HCCS</name>
    <name evidence="13" type="ORF">g.19636</name>
</gene>
<dbReference type="PANTHER" id="PTHR12743:SF0">
    <property type="entry name" value="HOLOCYTOCHROME C-TYPE SYNTHASE"/>
    <property type="match status" value="1"/>
</dbReference>
<evidence type="ECO:0000256" key="3">
    <source>
        <dbReference type="ARBA" id="ARBA00022617"/>
    </source>
</evidence>
<evidence type="ECO:0000256" key="4">
    <source>
        <dbReference type="ARBA" id="ARBA00022723"/>
    </source>
</evidence>
<comment type="similarity">
    <text evidence="2 11">Belongs to the cytochrome c-type heme lyase family.</text>
</comment>
<evidence type="ECO:0000256" key="11">
    <source>
        <dbReference type="RuleBase" id="RU363130"/>
    </source>
</evidence>
<accession>A0A6G1SID4</accession>
<protein>
    <recommendedName>
        <fullName evidence="11">Holocytochrome c-type synthase</fullName>
        <ecNumber evidence="11">4.4.1.17</ecNumber>
    </recommendedName>
</protein>
<evidence type="ECO:0000256" key="9">
    <source>
        <dbReference type="ARBA" id="ARBA00023239"/>
    </source>
</evidence>
<proteinExistence type="inferred from homology"/>
<keyword evidence="4 11" id="KW-0479">Metal-binding</keyword>
<keyword evidence="3 11" id="KW-0349">Heme</keyword>